<dbReference type="Pfam" id="PF00335">
    <property type="entry name" value="Tetraspanin"/>
    <property type="match status" value="1"/>
</dbReference>
<evidence type="ECO:0000256" key="3">
    <source>
        <dbReference type="ARBA" id="ARBA00022989"/>
    </source>
</evidence>
<evidence type="ECO:0000256" key="5">
    <source>
        <dbReference type="SAM" id="Phobius"/>
    </source>
</evidence>
<dbReference type="EMBL" id="JACMRX010000004">
    <property type="protein sequence ID" value="KAF7990588.1"/>
    <property type="molecule type" value="Genomic_DNA"/>
</dbReference>
<name>A0A835CQV1_APHGI</name>
<keyword evidence="2 5" id="KW-0812">Transmembrane</keyword>
<comment type="subcellular location">
    <subcellularLocation>
        <location evidence="1">Membrane</location>
        <topology evidence="1">Multi-pass membrane protein</topology>
    </subcellularLocation>
</comment>
<sequence length="164" mass="18015">MDPLIKSVYTKTVKDEYGVIDHRTETVDAIQSGFECCGANGPSDWASSIYGKKDPSEPIRFTVSASPDTYYIPPSCCKRNDHAEALDFLRESDACNKVHKLIVGGVIPNTIYNKGCTEELIAVVNSQGYIFFEVIIGLGFIELIGLFLSIILCCSLGSSERYKA</sequence>
<keyword evidence="4 5" id="KW-0472">Membrane</keyword>
<keyword evidence="3 5" id="KW-1133">Transmembrane helix</keyword>
<proteinExistence type="predicted"/>
<protein>
    <recommendedName>
        <fullName evidence="8">Tetraspanin</fullName>
    </recommendedName>
</protein>
<dbReference type="Proteomes" id="UP000639338">
    <property type="component" value="Unassembled WGS sequence"/>
</dbReference>
<dbReference type="Gene3D" id="1.10.1450.10">
    <property type="entry name" value="Tetraspanin"/>
    <property type="match status" value="1"/>
</dbReference>
<comment type="caution">
    <text evidence="6">The sequence shown here is derived from an EMBL/GenBank/DDBJ whole genome shotgun (WGS) entry which is preliminary data.</text>
</comment>
<feature type="transmembrane region" description="Helical" evidence="5">
    <location>
        <begin position="129"/>
        <end position="154"/>
    </location>
</feature>
<dbReference type="InterPro" id="IPR008952">
    <property type="entry name" value="Tetraspanin_EC2_sf"/>
</dbReference>
<dbReference type="GO" id="GO:0016020">
    <property type="term" value="C:membrane"/>
    <property type="evidence" value="ECO:0007669"/>
    <property type="project" value="UniProtKB-SubCell"/>
</dbReference>
<evidence type="ECO:0000313" key="6">
    <source>
        <dbReference type="EMBL" id="KAF7990588.1"/>
    </source>
</evidence>
<accession>A0A835CQV1</accession>
<dbReference type="AlphaFoldDB" id="A0A835CQV1"/>
<evidence type="ECO:0008006" key="8">
    <source>
        <dbReference type="Google" id="ProtNLM"/>
    </source>
</evidence>
<dbReference type="SUPFAM" id="SSF48652">
    <property type="entry name" value="Tetraspanin"/>
    <property type="match status" value="1"/>
</dbReference>
<keyword evidence="7" id="KW-1185">Reference proteome</keyword>
<reference evidence="6 7" key="1">
    <citation type="submission" date="2020-08" db="EMBL/GenBank/DDBJ databases">
        <title>Aphidius gifuensis genome sequencing and assembly.</title>
        <authorList>
            <person name="Du Z."/>
        </authorList>
    </citation>
    <scope>NUCLEOTIDE SEQUENCE [LARGE SCALE GENOMIC DNA]</scope>
    <source>
        <strain evidence="6">YNYX2018</strain>
        <tissue evidence="6">Adults</tissue>
    </source>
</reference>
<evidence type="ECO:0000256" key="2">
    <source>
        <dbReference type="ARBA" id="ARBA00022692"/>
    </source>
</evidence>
<organism evidence="6 7">
    <name type="scientific">Aphidius gifuensis</name>
    <name type="common">Parasitoid wasp</name>
    <dbReference type="NCBI Taxonomy" id="684658"/>
    <lineage>
        <taxon>Eukaryota</taxon>
        <taxon>Metazoa</taxon>
        <taxon>Ecdysozoa</taxon>
        <taxon>Arthropoda</taxon>
        <taxon>Hexapoda</taxon>
        <taxon>Insecta</taxon>
        <taxon>Pterygota</taxon>
        <taxon>Neoptera</taxon>
        <taxon>Endopterygota</taxon>
        <taxon>Hymenoptera</taxon>
        <taxon>Apocrita</taxon>
        <taxon>Ichneumonoidea</taxon>
        <taxon>Braconidae</taxon>
        <taxon>Aphidiinae</taxon>
        <taxon>Aphidius</taxon>
    </lineage>
</organism>
<gene>
    <name evidence="6" type="ORF">HCN44_000393</name>
</gene>
<evidence type="ECO:0000313" key="7">
    <source>
        <dbReference type="Proteomes" id="UP000639338"/>
    </source>
</evidence>
<evidence type="ECO:0000256" key="4">
    <source>
        <dbReference type="ARBA" id="ARBA00023136"/>
    </source>
</evidence>
<dbReference type="InterPro" id="IPR018499">
    <property type="entry name" value="Tetraspanin/Peripherin"/>
</dbReference>
<evidence type="ECO:0000256" key="1">
    <source>
        <dbReference type="ARBA" id="ARBA00004141"/>
    </source>
</evidence>
<dbReference type="OrthoDB" id="10016273at2759"/>